<dbReference type="AlphaFoldDB" id="A0A8H6SW13"/>
<keyword evidence="1" id="KW-1133">Transmembrane helix</keyword>
<reference evidence="2" key="1">
    <citation type="submission" date="2020-05" db="EMBL/GenBank/DDBJ databases">
        <title>Mycena genomes resolve the evolution of fungal bioluminescence.</title>
        <authorList>
            <person name="Tsai I.J."/>
        </authorList>
    </citation>
    <scope>NUCLEOTIDE SEQUENCE</scope>
    <source>
        <strain evidence="2">171206Taipei</strain>
    </source>
</reference>
<dbReference type="GeneID" id="59344508"/>
<feature type="transmembrane region" description="Helical" evidence="1">
    <location>
        <begin position="20"/>
        <end position="41"/>
    </location>
</feature>
<comment type="caution">
    <text evidence="2">The sequence shown here is derived from an EMBL/GenBank/DDBJ whole genome shotgun (WGS) entry which is preliminary data.</text>
</comment>
<dbReference type="EMBL" id="JACAZF010000004">
    <property type="protein sequence ID" value="KAF7307265.1"/>
    <property type="molecule type" value="Genomic_DNA"/>
</dbReference>
<evidence type="ECO:0000313" key="2">
    <source>
        <dbReference type="EMBL" id="KAF7307265.1"/>
    </source>
</evidence>
<dbReference type="RefSeq" id="XP_037222284.1">
    <property type="nucleotide sequence ID" value="XM_037361992.1"/>
</dbReference>
<dbReference type="Proteomes" id="UP000636479">
    <property type="component" value="Unassembled WGS sequence"/>
</dbReference>
<keyword evidence="3" id="KW-1185">Reference proteome</keyword>
<organism evidence="2 3">
    <name type="scientific">Mycena indigotica</name>
    <dbReference type="NCBI Taxonomy" id="2126181"/>
    <lineage>
        <taxon>Eukaryota</taxon>
        <taxon>Fungi</taxon>
        <taxon>Dikarya</taxon>
        <taxon>Basidiomycota</taxon>
        <taxon>Agaricomycotina</taxon>
        <taxon>Agaricomycetes</taxon>
        <taxon>Agaricomycetidae</taxon>
        <taxon>Agaricales</taxon>
        <taxon>Marasmiineae</taxon>
        <taxon>Mycenaceae</taxon>
        <taxon>Mycena</taxon>
    </lineage>
</organism>
<accession>A0A8H6SW13</accession>
<gene>
    <name evidence="2" type="ORF">MIND_00520200</name>
</gene>
<evidence type="ECO:0000313" key="3">
    <source>
        <dbReference type="Proteomes" id="UP000636479"/>
    </source>
</evidence>
<name>A0A8H6SW13_9AGAR</name>
<keyword evidence="1" id="KW-0472">Membrane</keyword>
<evidence type="ECO:0000256" key="1">
    <source>
        <dbReference type="SAM" id="Phobius"/>
    </source>
</evidence>
<proteinExistence type="predicted"/>
<protein>
    <submittedName>
        <fullName evidence="2">Uncharacterized protein</fullName>
    </submittedName>
</protein>
<keyword evidence="1" id="KW-0812">Transmembrane</keyword>
<sequence length="165" mass="19182">MAHLLRSLLDLVFSDDNINIQYLVLATLLLCATALCARRLLPHKCMEKLERMINDTKDTFDKGQEEHLLRERTVRQKFKHQLSSLQGRKAVLRSRLLTEYGMGWSIRQYFHIFGALAREVRKCQKDVQSLHLVILKEIEDQRREVHLEEADDLRVILASGLSTGT</sequence>
<dbReference type="OrthoDB" id="3001982at2759"/>